<comment type="caution">
    <text evidence="1">The sequence shown here is derived from an EMBL/GenBank/DDBJ whole genome shotgun (WGS) entry which is preliminary data.</text>
</comment>
<protein>
    <submittedName>
        <fullName evidence="1">Uncharacterized protein</fullName>
    </submittedName>
</protein>
<sequence>MFGVIFIPKDWMFAFCINCIQYSANTMDSHFVDDFPGFGITIMMAFRIEGGRWDKFEPDDWSSLRSTVQLKSPPMITSPCKAAMERKRLLRLEEVKAAAVENPHLCWEYQPEANLQITELLLYPAVLFPLFHNFRR</sequence>
<organism evidence="1 2">
    <name type="scientific">Goodea atripinnis</name>
    <dbReference type="NCBI Taxonomy" id="208336"/>
    <lineage>
        <taxon>Eukaryota</taxon>
        <taxon>Metazoa</taxon>
        <taxon>Chordata</taxon>
        <taxon>Craniata</taxon>
        <taxon>Vertebrata</taxon>
        <taxon>Euteleostomi</taxon>
        <taxon>Actinopterygii</taxon>
        <taxon>Neopterygii</taxon>
        <taxon>Teleostei</taxon>
        <taxon>Neoteleostei</taxon>
        <taxon>Acanthomorphata</taxon>
        <taxon>Ovalentaria</taxon>
        <taxon>Atherinomorphae</taxon>
        <taxon>Cyprinodontiformes</taxon>
        <taxon>Goodeidae</taxon>
        <taxon>Goodea</taxon>
    </lineage>
</organism>
<dbReference type="EMBL" id="JAHRIO010040995">
    <property type="protein sequence ID" value="MEQ2171804.1"/>
    <property type="molecule type" value="Genomic_DNA"/>
</dbReference>
<name>A0ABV0NK87_9TELE</name>
<evidence type="ECO:0000313" key="2">
    <source>
        <dbReference type="Proteomes" id="UP001476798"/>
    </source>
</evidence>
<proteinExistence type="predicted"/>
<accession>A0ABV0NK87</accession>
<gene>
    <name evidence="1" type="ORF">GOODEAATRI_014411</name>
</gene>
<reference evidence="1 2" key="1">
    <citation type="submission" date="2021-06" db="EMBL/GenBank/DDBJ databases">
        <authorList>
            <person name="Palmer J.M."/>
        </authorList>
    </citation>
    <scope>NUCLEOTIDE SEQUENCE [LARGE SCALE GENOMIC DNA]</scope>
    <source>
        <strain evidence="1 2">GA_2019</strain>
        <tissue evidence="1">Muscle</tissue>
    </source>
</reference>
<dbReference type="Proteomes" id="UP001476798">
    <property type="component" value="Unassembled WGS sequence"/>
</dbReference>
<evidence type="ECO:0000313" key="1">
    <source>
        <dbReference type="EMBL" id="MEQ2171804.1"/>
    </source>
</evidence>
<keyword evidence="2" id="KW-1185">Reference proteome</keyword>